<evidence type="ECO:0000313" key="9">
    <source>
        <dbReference type="Proteomes" id="UP000238479"/>
    </source>
</evidence>
<dbReference type="EC" id="3.1.26.4" evidence="8"/>
<dbReference type="InterPro" id="IPR050951">
    <property type="entry name" value="Retrovirus_Pol_polyprotein"/>
</dbReference>
<dbReference type="InterPro" id="IPR001584">
    <property type="entry name" value="Integrase_cat-core"/>
</dbReference>
<dbReference type="STRING" id="74649.A0A2P6R6E1"/>
<feature type="domain" description="Integrase catalytic" evidence="7">
    <location>
        <begin position="425"/>
        <end position="592"/>
    </location>
</feature>
<evidence type="ECO:0000256" key="1">
    <source>
        <dbReference type="ARBA" id="ARBA00022679"/>
    </source>
</evidence>
<keyword evidence="6" id="KW-0695">RNA-directed DNA polymerase</keyword>
<dbReference type="Proteomes" id="UP000238479">
    <property type="component" value="Chromosome 3"/>
</dbReference>
<evidence type="ECO:0000256" key="3">
    <source>
        <dbReference type="ARBA" id="ARBA00022722"/>
    </source>
</evidence>
<dbReference type="PANTHER" id="PTHR37984">
    <property type="entry name" value="PROTEIN CBG26694"/>
    <property type="match status" value="1"/>
</dbReference>
<proteinExistence type="predicted"/>
<evidence type="ECO:0000256" key="4">
    <source>
        <dbReference type="ARBA" id="ARBA00022759"/>
    </source>
</evidence>
<dbReference type="Pfam" id="PF17921">
    <property type="entry name" value="Integrase_H2C2"/>
    <property type="match status" value="1"/>
</dbReference>
<evidence type="ECO:0000259" key="7">
    <source>
        <dbReference type="PROSITE" id="PS50994"/>
    </source>
</evidence>
<dbReference type="PANTHER" id="PTHR37984:SF5">
    <property type="entry name" value="PROTEIN NYNRIN-LIKE"/>
    <property type="match status" value="1"/>
</dbReference>
<dbReference type="Gene3D" id="3.30.420.10">
    <property type="entry name" value="Ribonuclease H-like superfamily/Ribonuclease H"/>
    <property type="match status" value="1"/>
</dbReference>
<reference evidence="8 9" key="1">
    <citation type="journal article" date="2018" name="Nat. Genet.">
        <title>The Rosa genome provides new insights in the design of modern roses.</title>
        <authorList>
            <person name="Bendahmane M."/>
        </authorList>
    </citation>
    <scope>NUCLEOTIDE SEQUENCE [LARGE SCALE GENOMIC DNA]</scope>
    <source>
        <strain evidence="9">cv. Old Blush</strain>
    </source>
</reference>
<dbReference type="Pfam" id="PF00078">
    <property type="entry name" value="RVT_1"/>
    <property type="match status" value="1"/>
</dbReference>
<evidence type="ECO:0000256" key="5">
    <source>
        <dbReference type="ARBA" id="ARBA00022801"/>
    </source>
</evidence>
<dbReference type="CDD" id="cd09274">
    <property type="entry name" value="RNase_HI_RT_Ty3"/>
    <property type="match status" value="1"/>
</dbReference>
<sequence length="737" mass="85712">MMALFHDMTERFMEIFMDDFSIHGDSFDDCLRHLTLVLERCEETNLVLNWEKCHFMVDEGIVLGHVVSSRGIEVDKAKIELISSLPPPKNVKGVRSFLGHAGFYRRFIQDFSRITKPLCDLLGKDVPFDFTSECLQDFELLKEKLTHAPIMIAPDWTRPFELMCDASDFAMGAVLGQRIERALHVIYYASRTLNDAQVHYTTTEKELLAIIFALEKFRSYLLGSKVIVHTDHAALKYLLSKKDAKPRLIRWVLLLQEFDIEIKDKPGRENLVADHLSRLEFGRDSSDIPLTEHFPDEYLFHVDTEMPWFVDFVNYWASNCTFIPDNYDAQARKKFLRDARSYIWDDPYLWKVGKDQVIRRCIPQWEAPEIISLCHSSLCGGHFGGKRTAFKILQSGFFWPTLFRDCHSFVLQCDRCQRTGNISSKDQMPLTNIMEVEIFDCWGIDFMGPFPNSHGNEYIIVAVDYVSKWVEAKATRKNDSKVVTKFLKEHIFSRFGTPRIIISDGGTHFINRTFDALLGKYGVKHKVATPYHPQTSGQVEVSNREIKRILEKTVNSSRKDWAIKLDDALWAYRTAYKTPIGMSPFRLCYGKNCHLPVELEYKAWWAIKFLNFDLEVSGDKRKLDLCELEEIREEAYESAKLFKEKTKELHDRKLVKKAFEPKQKVLLYNSKLRLFPGKLKSRWSGPYEVVEVFPHGAIEVRNLNDGRIFKVNGHRLKPYHDSTFDSHHEVTYLNDAS</sequence>
<dbReference type="InterPro" id="IPR043502">
    <property type="entry name" value="DNA/RNA_pol_sf"/>
</dbReference>
<dbReference type="Pfam" id="PF17917">
    <property type="entry name" value="RT_RNaseH"/>
    <property type="match status" value="1"/>
</dbReference>
<dbReference type="EC" id="2.7.7.-" evidence="8"/>
<evidence type="ECO:0000256" key="2">
    <source>
        <dbReference type="ARBA" id="ARBA00022695"/>
    </source>
</evidence>
<dbReference type="FunFam" id="3.30.70.270:FF:000020">
    <property type="entry name" value="Transposon Tf2-6 polyprotein-like Protein"/>
    <property type="match status" value="1"/>
</dbReference>
<dbReference type="InterPro" id="IPR012337">
    <property type="entry name" value="RNaseH-like_sf"/>
</dbReference>
<dbReference type="OMA" id="THAPIMI"/>
<keyword evidence="9" id="KW-1185">Reference proteome</keyword>
<dbReference type="InterPro" id="IPR043128">
    <property type="entry name" value="Rev_trsase/Diguanyl_cyclase"/>
</dbReference>
<dbReference type="GO" id="GO:0004523">
    <property type="term" value="F:RNA-DNA hybrid ribonuclease activity"/>
    <property type="evidence" value="ECO:0007669"/>
    <property type="project" value="UniProtKB-EC"/>
</dbReference>
<dbReference type="Gene3D" id="1.10.340.70">
    <property type="match status" value="1"/>
</dbReference>
<gene>
    <name evidence="8" type="ORF">RchiOBHm_Chr3g0452811</name>
</gene>
<dbReference type="SUPFAM" id="SSF53098">
    <property type="entry name" value="Ribonuclease H-like"/>
    <property type="match status" value="1"/>
</dbReference>
<dbReference type="PROSITE" id="PS50994">
    <property type="entry name" value="INTEGRASE"/>
    <property type="match status" value="1"/>
</dbReference>
<dbReference type="InterPro" id="IPR041373">
    <property type="entry name" value="RT_RNaseH"/>
</dbReference>
<dbReference type="GO" id="GO:0015074">
    <property type="term" value="P:DNA integration"/>
    <property type="evidence" value="ECO:0007669"/>
    <property type="project" value="InterPro"/>
</dbReference>
<dbReference type="EMBL" id="PDCK01000041">
    <property type="protein sequence ID" value="PRQ41994.1"/>
    <property type="molecule type" value="Genomic_DNA"/>
</dbReference>
<dbReference type="Gramene" id="PRQ41994">
    <property type="protein sequence ID" value="PRQ41994"/>
    <property type="gene ID" value="RchiOBHm_Chr3g0452811"/>
</dbReference>
<name>A0A2P6R6E1_ROSCH</name>
<dbReference type="AlphaFoldDB" id="A0A2P6R6E1"/>
<dbReference type="Pfam" id="PF00665">
    <property type="entry name" value="rve"/>
    <property type="match status" value="1"/>
</dbReference>
<keyword evidence="1 8" id="KW-0808">Transferase</keyword>
<evidence type="ECO:0000256" key="6">
    <source>
        <dbReference type="ARBA" id="ARBA00022918"/>
    </source>
</evidence>
<dbReference type="InterPro" id="IPR000477">
    <property type="entry name" value="RT_dom"/>
</dbReference>
<keyword evidence="3" id="KW-0540">Nuclease</keyword>
<organism evidence="8 9">
    <name type="scientific">Rosa chinensis</name>
    <name type="common">China rose</name>
    <dbReference type="NCBI Taxonomy" id="74649"/>
    <lineage>
        <taxon>Eukaryota</taxon>
        <taxon>Viridiplantae</taxon>
        <taxon>Streptophyta</taxon>
        <taxon>Embryophyta</taxon>
        <taxon>Tracheophyta</taxon>
        <taxon>Spermatophyta</taxon>
        <taxon>Magnoliopsida</taxon>
        <taxon>eudicotyledons</taxon>
        <taxon>Gunneridae</taxon>
        <taxon>Pentapetalae</taxon>
        <taxon>rosids</taxon>
        <taxon>fabids</taxon>
        <taxon>Rosales</taxon>
        <taxon>Rosaceae</taxon>
        <taxon>Rosoideae</taxon>
        <taxon>Rosoideae incertae sedis</taxon>
        <taxon>Rosa</taxon>
    </lineage>
</organism>
<dbReference type="GO" id="GO:0003964">
    <property type="term" value="F:RNA-directed DNA polymerase activity"/>
    <property type="evidence" value="ECO:0007669"/>
    <property type="project" value="UniProtKB-KW"/>
</dbReference>
<evidence type="ECO:0000313" key="8">
    <source>
        <dbReference type="EMBL" id="PRQ41994.1"/>
    </source>
</evidence>
<protein>
    <submittedName>
        <fullName evidence="8">Putative nucleotidyltransferase, Ribonuclease H</fullName>
        <ecNumber evidence="8">2.7.7.-</ecNumber>
        <ecNumber evidence="8">3.1.26.4</ecNumber>
    </submittedName>
</protein>
<comment type="caution">
    <text evidence="8">The sequence shown here is derived from an EMBL/GenBank/DDBJ whole genome shotgun (WGS) entry which is preliminary data.</text>
</comment>
<dbReference type="SUPFAM" id="SSF56672">
    <property type="entry name" value="DNA/RNA polymerases"/>
    <property type="match status" value="1"/>
</dbReference>
<dbReference type="InterPro" id="IPR036397">
    <property type="entry name" value="RNaseH_sf"/>
</dbReference>
<dbReference type="InterPro" id="IPR041588">
    <property type="entry name" value="Integrase_H2C2"/>
</dbReference>
<keyword evidence="5 8" id="KW-0378">Hydrolase</keyword>
<dbReference type="Gene3D" id="3.30.70.270">
    <property type="match status" value="2"/>
</dbReference>
<keyword evidence="4" id="KW-0255">Endonuclease</keyword>
<dbReference type="GO" id="GO:0003676">
    <property type="term" value="F:nucleic acid binding"/>
    <property type="evidence" value="ECO:0007669"/>
    <property type="project" value="InterPro"/>
</dbReference>
<accession>A0A2P6R6E1</accession>
<keyword evidence="2 8" id="KW-0548">Nucleotidyltransferase</keyword>